<dbReference type="SUPFAM" id="SSF141322">
    <property type="entry name" value="NfeD domain-like"/>
    <property type="match status" value="1"/>
</dbReference>
<dbReference type="Pfam" id="PF24961">
    <property type="entry name" value="NfeD_membrane"/>
    <property type="match status" value="1"/>
</dbReference>
<dbReference type="InterPro" id="IPR056738">
    <property type="entry name" value="NfeD1b_N"/>
</dbReference>
<dbReference type="SUPFAM" id="SSF52096">
    <property type="entry name" value="ClpP/crotonase"/>
    <property type="match status" value="1"/>
</dbReference>
<dbReference type="Pfam" id="PF25145">
    <property type="entry name" value="NfeD1b_N"/>
    <property type="match status" value="1"/>
</dbReference>
<feature type="transmembrane region" description="Helical" evidence="5">
    <location>
        <begin position="335"/>
        <end position="358"/>
    </location>
</feature>
<evidence type="ECO:0000256" key="3">
    <source>
        <dbReference type="ARBA" id="ARBA00022989"/>
    </source>
</evidence>
<dbReference type="FunFam" id="3.90.226.10:FF:000089">
    <property type="entry name" value="Membrane-bound serine protease"/>
    <property type="match status" value="1"/>
</dbReference>
<reference evidence="9 10" key="1">
    <citation type="journal article" date="2020" name="Nature">
        <title>Bacterial chemolithoautotrophy via manganese oxidation.</title>
        <authorList>
            <person name="Yu H."/>
            <person name="Leadbetter J.R."/>
        </authorList>
    </citation>
    <scope>NUCLEOTIDE SEQUENCE [LARGE SCALE GENOMIC DNA]</scope>
    <source>
        <strain evidence="9 10">Mn-1</strain>
    </source>
</reference>
<dbReference type="PANTHER" id="PTHR33507">
    <property type="entry name" value="INNER MEMBRANE PROTEIN YBBJ"/>
    <property type="match status" value="1"/>
</dbReference>
<accession>A0A7X6DRE4</accession>
<dbReference type="InterPro" id="IPR052165">
    <property type="entry name" value="Membrane_assoc_protease"/>
</dbReference>
<protein>
    <submittedName>
        <fullName evidence="9">Nodulation protein NfeD</fullName>
    </submittedName>
</protein>
<evidence type="ECO:0000256" key="5">
    <source>
        <dbReference type="SAM" id="Phobius"/>
    </source>
</evidence>
<keyword evidence="4 5" id="KW-0472">Membrane</keyword>
<feature type="domain" description="NfeD1b N-terminal" evidence="8">
    <location>
        <begin position="39"/>
        <end position="208"/>
    </location>
</feature>
<dbReference type="InterPro" id="IPR029045">
    <property type="entry name" value="ClpP/crotonase-like_dom_sf"/>
</dbReference>
<organism evidence="9 10">
    <name type="scientific">Candidatus Manganitrophus noduliformans</name>
    <dbReference type="NCBI Taxonomy" id="2606439"/>
    <lineage>
        <taxon>Bacteria</taxon>
        <taxon>Pseudomonadati</taxon>
        <taxon>Nitrospirota</taxon>
        <taxon>Nitrospiria</taxon>
        <taxon>Candidatus Troglogloeales</taxon>
        <taxon>Candidatus Manganitrophaceae</taxon>
        <taxon>Candidatus Manganitrophus</taxon>
    </lineage>
</organism>
<comment type="subcellular location">
    <subcellularLocation>
        <location evidence="1">Membrane</location>
        <topology evidence="1">Multi-pass membrane protein</topology>
    </subcellularLocation>
</comment>
<feature type="transmembrane region" description="Helical" evidence="5">
    <location>
        <begin position="310"/>
        <end position="329"/>
    </location>
</feature>
<dbReference type="Pfam" id="PF01957">
    <property type="entry name" value="NfeD"/>
    <property type="match status" value="1"/>
</dbReference>
<dbReference type="InterPro" id="IPR056739">
    <property type="entry name" value="NfeD_membrane"/>
</dbReference>
<keyword evidence="3 5" id="KW-1133">Transmembrane helix</keyword>
<evidence type="ECO:0000259" key="8">
    <source>
        <dbReference type="Pfam" id="PF25145"/>
    </source>
</evidence>
<comment type="caution">
    <text evidence="9">The sequence shown here is derived from an EMBL/GenBank/DDBJ whole genome shotgun (WGS) entry which is preliminary data.</text>
</comment>
<dbReference type="EMBL" id="VTOW01000002">
    <property type="protein sequence ID" value="NKE71718.1"/>
    <property type="molecule type" value="Genomic_DNA"/>
</dbReference>
<dbReference type="RefSeq" id="WP_168060608.1">
    <property type="nucleotide sequence ID" value="NZ_VTOW01000002.1"/>
</dbReference>
<dbReference type="PANTHER" id="PTHR33507:SF4">
    <property type="entry name" value="NODULATION COMPETITIVENESS PROTEIN NFED"/>
    <property type="match status" value="1"/>
</dbReference>
<feature type="transmembrane region" description="Helical" evidence="5">
    <location>
        <begin position="286"/>
        <end position="303"/>
    </location>
</feature>
<evidence type="ECO:0000313" key="9">
    <source>
        <dbReference type="EMBL" id="NKE71718.1"/>
    </source>
</evidence>
<evidence type="ECO:0000259" key="7">
    <source>
        <dbReference type="Pfam" id="PF24961"/>
    </source>
</evidence>
<dbReference type="Gene3D" id="3.90.226.10">
    <property type="entry name" value="2-enoyl-CoA Hydratase, Chain A, domain 1"/>
    <property type="match status" value="1"/>
</dbReference>
<dbReference type="CDD" id="cd07020">
    <property type="entry name" value="Clp_protease_NfeD_1"/>
    <property type="match status" value="1"/>
</dbReference>
<dbReference type="AlphaFoldDB" id="A0A7X6DRE4"/>
<keyword evidence="2 5" id="KW-0812">Transmembrane</keyword>
<evidence type="ECO:0000313" key="10">
    <source>
        <dbReference type="Proteomes" id="UP000534783"/>
    </source>
</evidence>
<gene>
    <name evidence="9" type="ORF">MNODULE_13305</name>
</gene>
<evidence type="ECO:0000256" key="4">
    <source>
        <dbReference type="ARBA" id="ARBA00023136"/>
    </source>
</evidence>
<proteinExistence type="predicted"/>
<dbReference type="Proteomes" id="UP000534783">
    <property type="component" value="Unassembled WGS sequence"/>
</dbReference>
<dbReference type="FunFam" id="2.40.50.140:FF:000336">
    <property type="entry name" value="Membrane-bound serine protease"/>
    <property type="match status" value="1"/>
</dbReference>
<evidence type="ECO:0000259" key="6">
    <source>
        <dbReference type="Pfam" id="PF01957"/>
    </source>
</evidence>
<dbReference type="GO" id="GO:0016020">
    <property type="term" value="C:membrane"/>
    <property type="evidence" value="ECO:0007669"/>
    <property type="project" value="UniProtKB-SubCell"/>
</dbReference>
<keyword evidence="10" id="KW-1185">Reference proteome</keyword>
<feature type="domain" description="NfeD integral membrane" evidence="7">
    <location>
        <begin position="241"/>
        <end position="358"/>
    </location>
</feature>
<evidence type="ECO:0000256" key="1">
    <source>
        <dbReference type="ARBA" id="ARBA00004141"/>
    </source>
</evidence>
<dbReference type="Gene3D" id="2.40.50.140">
    <property type="entry name" value="Nucleic acid-binding proteins"/>
    <property type="match status" value="1"/>
</dbReference>
<name>A0A7X6DRE4_9BACT</name>
<dbReference type="InterPro" id="IPR012340">
    <property type="entry name" value="NA-bd_OB-fold"/>
</dbReference>
<sequence>MRPLRKSLFSLFLSVFFISSFPLISEAKPIHVVTYDGIINPVSSELFTTAITQAEQAGAEALIIQLDTPGGLDTSMRDIIKAMIASEVPIVVYVAPSGGRAGSAGVFITLAAHVAAMAPGTNIGAAHPVAMGGGEMDEEMKKKITNDAAAYIRSLAERRGRNPEWAEKAVRESVSITEQEAVKLNVVDLVADDLEEVIKKIDGRTVTTAAGKQVLSTENAEVVKNPISLRLRILKAISDPNVAYILMLVGITGLIAELYSPGAIFPGVVGAISLILAFYSFQTLPINYAGLLLILLAVGLFIAEALVPSFGILGLGGIAAFLFGSLMLMDTDLPALRISPAVILSTMAMVLLVSLVFIRAAWRAQRGSTVTGKEGMVGEIGVAIADLAPRGMVRIHGEIWQAESDEPVAKGEEVEVTKVTGLKLRVRKIKK</sequence>
<evidence type="ECO:0000256" key="2">
    <source>
        <dbReference type="ARBA" id="ARBA00022692"/>
    </source>
</evidence>
<feature type="domain" description="NfeD-like C-terminal" evidence="6">
    <location>
        <begin position="374"/>
        <end position="428"/>
    </location>
</feature>
<feature type="transmembrane region" description="Helical" evidence="5">
    <location>
        <begin position="242"/>
        <end position="259"/>
    </location>
</feature>
<dbReference type="InterPro" id="IPR002810">
    <property type="entry name" value="NfeD-like_C"/>
</dbReference>